<sequence length="92" mass="9489">MAPKRRGCSRGGHKDQGTSLIPATSPFAQATPQEGGMSNPQMATFVQELMTEMRRQASSTTSVPPPSPVVSTPTAPAPISLAPISFAPAVPS</sequence>
<proteinExistence type="predicted"/>
<comment type="caution">
    <text evidence="2">The sequence shown here is derived from an EMBL/GenBank/DDBJ whole genome shotgun (WGS) entry which is preliminary data.</text>
</comment>
<evidence type="ECO:0000256" key="1">
    <source>
        <dbReference type="SAM" id="MobiDB-lite"/>
    </source>
</evidence>
<accession>A0AAV5IV22</accession>
<reference evidence="2 3" key="1">
    <citation type="journal article" date="2021" name="Commun. Biol.">
        <title>The genome of Shorea leprosula (Dipterocarpaceae) highlights the ecological relevance of drought in aseasonal tropical rainforests.</title>
        <authorList>
            <person name="Ng K.K.S."/>
            <person name="Kobayashi M.J."/>
            <person name="Fawcett J.A."/>
            <person name="Hatakeyama M."/>
            <person name="Paape T."/>
            <person name="Ng C.H."/>
            <person name="Ang C.C."/>
            <person name="Tnah L.H."/>
            <person name="Lee C.T."/>
            <person name="Nishiyama T."/>
            <person name="Sese J."/>
            <person name="O'Brien M.J."/>
            <person name="Copetti D."/>
            <person name="Mohd Noor M.I."/>
            <person name="Ong R.C."/>
            <person name="Putra M."/>
            <person name="Sireger I.Z."/>
            <person name="Indrioko S."/>
            <person name="Kosugi Y."/>
            <person name="Izuno A."/>
            <person name="Isagi Y."/>
            <person name="Lee S.L."/>
            <person name="Shimizu K.K."/>
        </authorList>
    </citation>
    <scope>NUCLEOTIDE SEQUENCE [LARGE SCALE GENOMIC DNA]</scope>
    <source>
        <strain evidence="2">214</strain>
    </source>
</reference>
<dbReference type="EMBL" id="BPVZ01000019">
    <property type="protein sequence ID" value="GKV02655.1"/>
    <property type="molecule type" value="Genomic_DNA"/>
</dbReference>
<dbReference type="AlphaFoldDB" id="A0AAV5IV22"/>
<evidence type="ECO:0000313" key="2">
    <source>
        <dbReference type="EMBL" id="GKV02655.1"/>
    </source>
</evidence>
<keyword evidence="3" id="KW-1185">Reference proteome</keyword>
<name>A0AAV5IV22_9ROSI</name>
<protein>
    <submittedName>
        <fullName evidence="2">Uncharacterized protein</fullName>
    </submittedName>
</protein>
<feature type="compositionally biased region" description="Polar residues" evidence="1">
    <location>
        <begin position="17"/>
        <end position="44"/>
    </location>
</feature>
<organism evidence="2 3">
    <name type="scientific">Rubroshorea leprosula</name>
    <dbReference type="NCBI Taxonomy" id="152421"/>
    <lineage>
        <taxon>Eukaryota</taxon>
        <taxon>Viridiplantae</taxon>
        <taxon>Streptophyta</taxon>
        <taxon>Embryophyta</taxon>
        <taxon>Tracheophyta</taxon>
        <taxon>Spermatophyta</taxon>
        <taxon>Magnoliopsida</taxon>
        <taxon>eudicotyledons</taxon>
        <taxon>Gunneridae</taxon>
        <taxon>Pentapetalae</taxon>
        <taxon>rosids</taxon>
        <taxon>malvids</taxon>
        <taxon>Malvales</taxon>
        <taxon>Dipterocarpaceae</taxon>
        <taxon>Rubroshorea</taxon>
    </lineage>
</organism>
<feature type="region of interest" description="Disordered" evidence="1">
    <location>
        <begin position="1"/>
        <end position="78"/>
    </location>
</feature>
<evidence type="ECO:0000313" key="3">
    <source>
        <dbReference type="Proteomes" id="UP001054252"/>
    </source>
</evidence>
<feature type="compositionally biased region" description="Low complexity" evidence="1">
    <location>
        <begin position="69"/>
        <end position="78"/>
    </location>
</feature>
<dbReference type="Proteomes" id="UP001054252">
    <property type="component" value="Unassembled WGS sequence"/>
</dbReference>
<gene>
    <name evidence="2" type="ORF">SLEP1_g15056</name>
</gene>